<evidence type="ECO:0000313" key="1">
    <source>
        <dbReference type="EMBL" id="KAK8489529.1"/>
    </source>
</evidence>
<dbReference type="Proteomes" id="UP001396334">
    <property type="component" value="Unassembled WGS sequence"/>
</dbReference>
<reference evidence="1 2" key="1">
    <citation type="journal article" date="2024" name="G3 (Bethesda)">
        <title>Genome assembly of Hibiscus sabdariffa L. provides insights into metabolisms of medicinal natural products.</title>
        <authorList>
            <person name="Kim T."/>
        </authorList>
    </citation>
    <scope>NUCLEOTIDE SEQUENCE [LARGE SCALE GENOMIC DNA]</scope>
    <source>
        <strain evidence="1">TK-2024</strain>
        <tissue evidence="1">Old leaves</tissue>
    </source>
</reference>
<organism evidence="1 2">
    <name type="scientific">Hibiscus sabdariffa</name>
    <name type="common">roselle</name>
    <dbReference type="NCBI Taxonomy" id="183260"/>
    <lineage>
        <taxon>Eukaryota</taxon>
        <taxon>Viridiplantae</taxon>
        <taxon>Streptophyta</taxon>
        <taxon>Embryophyta</taxon>
        <taxon>Tracheophyta</taxon>
        <taxon>Spermatophyta</taxon>
        <taxon>Magnoliopsida</taxon>
        <taxon>eudicotyledons</taxon>
        <taxon>Gunneridae</taxon>
        <taxon>Pentapetalae</taxon>
        <taxon>rosids</taxon>
        <taxon>malvids</taxon>
        <taxon>Malvales</taxon>
        <taxon>Malvaceae</taxon>
        <taxon>Malvoideae</taxon>
        <taxon>Hibiscus</taxon>
    </lineage>
</organism>
<name>A0ABR2A905_9ROSI</name>
<evidence type="ECO:0000313" key="2">
    <source>
        <dbReference type="Proteomes" id="UP001396334"/>
    </source>
</evidence>
<gene>
    <name evidence="1" type="ORF">V6N11_066317</name>
</gene>
<accession>A0ABR2A905</accession>
<keyword evidence="2" id="KW-1185">Reference proteome</keyword>
<dbReference type="EMBL" id="JBBPBN010000308">
    <property type="protein sequence ID" value="KAK8489529.1"/>
    <property type="molecule type" value="Genomic_DNA"/>
</dbReference>
<proteinExistence type="predicted"/>
<sequence length="150" mass="16207">MSQESVQDASSVDEVFSSKKSKVFTKQTCVNSAGVSKLPQYASSDNSTELLVVPGIDKEKMVAGVHGVGDIPGEESVVPSLDIDVEDGRQYSEPTGEQVMAAGEDLESNIGVVADHEQIVAEKEGGCRVNHEEVGELRVPEECVRREEEW</sequence>
<protein>
    <submittedName>
        <fullName evidence="1">Uncharacterized protein</fullName>
    </submittedName>
</protein>
<comment type="caution">
    <text evidence="1">The sequence shown here is derived from an EMBL/GenBank/DDBJ whole genome shotgun (WGS) entry which is preliminary data.</text>
</comment>